<dbReference type="AlphaFoldDB" id="A0A2N5NM35"/>
<proteinExistence type="predicted"/>
<dbReference type="Proteomes" id="UP000234849">
    <property type="component" value="Unassembled WGS sequence"/>
</dbReference>
<comment type="caution">
    <text evidence="1">The sequence shown here is derived from an EMBL/GenBank/DDBJ whole genome shotgun (WGS) entry which is preliminary data.</text>
</comment>
<dbReference type="RefSeq" id="WP_101879148.1">
    <property type="nucleotide sequence ID" value="NZ_NIHM01000002.1"/>
</dbReference>
<evidence type="ECO:0000313" key="1">
    <source>
        <dbReference type="EMBL" id="PLT57916.1"/>
    </source>
</evidence>
<organism evidence="1 2">
    <name type="scientific">Mediterraneibacter gnavus</name>
    <name type="common">Ruminococcus gnavus</name>
    <dbReference type="NCBI Taxonomy" id="33038"/>
    <lineage>
        <taxon>Bacteria</taxon>
        <taxon>Bacillati</taxon>
        <taxon>Bacillota</taxon>
        <taxon>Clostridia</taxon>
        <taxon>Lachnospirales</taxon>
        <taxon>Lachnospiraceae</taxon>
        <taxon>Mediterraneibacter</taxon>
    </lineage>
</organism>
<name>A0A2N5NM35_MEDGN</name>
<dbReference type="EMBL" id="NIHM01000002">
    <property type="protein sequence ID" value="PLT57916.1"/>
    <property type="molecule type" value="Genomic_DNA"/>
</dbReference>
<sequence>MSLKKLRYFEYFDAESFFDGKRFKVVGKQAWTDYKTKNIIGTKLEVAIFVDKTDYGCEDGEVVSNIYEKLVFKVPKDIDISMEVEVKPVNAICTIYGDYRNQLSIVCDDIEIVGK</sequence>
<accession>A0A2N5NM35</accession>
<evidence type="ECO:0000313" key="2">
    <source>
        <dbReference type="Proteomes" id="UP000234849"/>
    </source>
</evidence>
<protein>
    <submittedName>
        <fullName evidence="1">Uncharacterized protein</fullName>
    </submittedName>
</protein>
<gene>
    <name evidence="1" type="ORF">CDL18_02885</name>
</gene>
<reference evidence="1 2" key="1">
    <citation type="journal article" date="2017" name="Genome Med.">
        <title>A novel Ruminococcus gnavus clade enriched in inflammatory bowel disease patients.</title>
        <authorList>
            <person name="Hall A.B."/>
            <person name="Yassour M."/>
            <person name="Sauk J."/>
            <person name="Garner A."/>
            <person name="Jiang X."/>
            <person name="Arthur T."/>
            <person name="Lagoudas G.K."/>
            <person name="Vatanen T."/>
            <person name="Fornelos N."/>
            <person name="Wilson R."/>
            <person name="Bertha M."/>
            <person name="Cohen M."/>
            <person name="Garber J."/>
            <person name="Khalili H."/>
            <person name="Gevers D."/>
            <person name="Ananthakrishnan A.N."/>
            <person name="Kugathasan S."/>
            <person name="Lander E.S."/>
            <person name="Blainey P."/>
            <person name="Vlamakis H."/>
            <person name="Xavier R.J."/>
            <person name="Huttenhower C."/>
        </authorList>
    </citation>
    <scope>NUCLEOTIDE SEQUENCE [LARGE SCALE GENOMIC DNA]</scope>
    <source>
        <strain evidence="1 2">RJX1118</strain>
    </source>
</reference>